<dbReference type="InterPro" id="IPR003768">
    <property type="entry name" value="ScpA"/>
</dbReference>
<dbReference type="Proteomes" id="UP001371305">
    <property type="component" value="Unassembled WGS sequence"/>
</dbReference>
<name>A0ABU9ARB0_9BACT</name>
<sequence>MGSPTCPAVEGADYKVKLDIFEGPLDLLLYLIKKDEVDIHNISISRITSQYLDYIDTFRLLNIDLAAEFIVMAANLMYLKSRTLLPRQDQPPEEDAEEDDPRWELIRQLIEYKKFKDAAGFLSLKEVEQEGSFAYQSEKPDLPEEPVSLAEVSIFDLIRAFQNVLKRFEESHDLGDIVDDRYTVADKIEMLLFRFAPGQAARFDSLFETATTKAEVIVTFLAVLELMKMNQFVLRQTHLLGEIEIERRLHTAAAHIEEEEFEESEA</sequence>
<dbReference type="PANTHER" id="PTHR33969:SF2">
    <property type="entry name" value="SEGREGATION AND CONDENSATION PROTEIN A"/>
    <property type="match status" value="1"/>
</dbReference>
<dbReference type="Gene3D" id="1.10.10.580">
    <property type="entry name" value="Structural maintenance of chromosome 1. Chain E"/>
    <property type="match status" value="1"/>
</dbReference>
<evidence type="ECO:0000256" key="1">
    <source>
        <dbReference type="ARBA" id="ARBA00044777"/>
    </source>
</evidence>
<proteinExistence type="inferred from homology"/>
<dbReference type="EMBL" id="JBBUKT010000002">
    <property type="protein sequence ID" value="MEK7950249.1"/>
    <property type="molecule type" value="Genomic_DNA"/>
</dbReference>
<comment type="subunit">
    <text evidence="2">Component of a cohesin-like complex composed of ScpA, ScpB and the Smc homodimer, in which ScpA and ScpB bind to the head domain of Smc. The presence of the three proteins is required for the association of the complex with DNA.</text>
</comment>
<keyword evidence="2" id="KW-0963">Cytoplasm</keyword>
<keyword evidence="2" id="KW-0132">Cell division</keyword>
<reference evidence="3 4" key="1">
    <citation type="submission" date="2024-04" db="EMBL/GenBank/DDBJ databases">
        <title>Luteolibacter sp. isolated from soil.</title>
        <authorList>
            <person name="An J."/>
        </authorList>
    </citation>
    <scope>NUCLEOTIDE SEQUENCE [LARGE SCALE GENOMIC DNA]</scope>
    <source>
        <strain evidence="3 4">Y139</strain>
    </source>
</reference>
<keyword evidence="4" id="KW-1185">Reference proteome</keyword>
<comment type="similarity">
    <text evidence="2">Belongs to the ScpA family.</text>
</comment>
<accession>A0ABU9ARB0</accession>
<keyword evidence="2" id="KW-0131">Cell cycle</keyword>
<dbReference type="Gene3D" id="6.10.250.2410">
    <property type="match status" value="1"/>
</dbReference>
<dbReference type="Pfam" id="PF02616">
    <property type="entry name" value="SMC_ScpA"/>
    <property type="match status" value="1"/>
</dbReference>
<organism evidence="3 4">
    <name type="scientific">Luteolibacter soli</name>
    <dbReference type="NCBI Taxonomy" id="3135280"/>
    <lineage>
        <taxon>Bacteria</taxon>
        <taxon>Pseudomonadati</taxon>
        <taxon>Verrucomicrobiota</taxon>
        <taxon>Verrucomicrobiia</taxon>
        <taxon>Verrucomicrobiales</taxon>
        <taxon>Verrucomicrobiaceae</taxon>
        <taxon>Luteolibacter</taxon>
    </lineage>
</organism>
<dbReference type="HAMAP" id="MF_01805">
    <property type="entry name" value="ScpA"/>
    <property type="match status" value="1"/>
</dbReference>
<dbReference type="InterPro" id="IPR023093">
    <property type="entry name" value="ScpA-like_C"/>
</dbReference>
<keyword evidence="2" id="KW-0159">Chromosome partition</keyword>
<comment type="subcellular location">
    <subcellularLocation>
        <location evidence="2">Cytoplasm</location>
    </subcellularLocation>
    <text evidence="2">Associated with two foci at the outer edges of the nucleoid region in young cells, and at four foci within both cell halves in older cells.</text>
</comment>
<comment type="caution">
    <text evidence="3">The sequence shown here is derived from an EMBL/GenBank/DDBJ whole genome shotgun (WGS) entry which is preliminary data.</text>
</comment>
<evidence type="ECO:0000256" key="2">
    <source>
        <dbReference type="HAMAP-Rule" id="MF_01805"/>
    </source>
</evidence>
<comment type="function">
    <text evidence="2">Participates in chromosomal partition during cell division. May act via the formation of a condensin-like complex containing Smc and ScpB that pull DNA away from mid-cell into both cell halves.</text>
</comment>
<gene>
    <name evidence="2" type="primary">scpA</name>
    <name evidence="3" type="ORF">WKV53_07070</name>
</gene>
<protein>
    <recommendedName>
        <fullName evidence="1 2">Segregation and condensation protein A</fullName>
    </recommendedName>
</protein>
<dbReference type="PANTHER" id="PTHR33969">
    <property type="entry name" value="SEGREGATION AND CONDENSATION PROTEIN A"/>
    <property type="match status" value="1"/>
</dbReference>
<evidence type="ECO:0000313" key="3">
    <source>
        <dbReference type="EMBL" id="MEK7950249.1"/>
    </source>
</evidence>
<evidence type="ECO:0000313" key="4">
    <source>
        <dbReference type="Proteomes" id="UP001371305"/>
    </source>
</evidence>